<organism evidence="2 3">
    <name type="scientific">Stylosanthes scabra</name>
    <dbReference type="NCBI Taxonomy" id="79078"/>
    <lineage>
        <taxon>Eukaryota</taxon>
        <taxon>Viridiplantae</taxon>
        <taxon>Streptophyta</taxon>
        <taxon>Embryophyta</taxon>
        <taxon>Tracheophyta</taxon>
        <taxon>Spermatophyta</taxon>
        <taxon>Magnoliopsida</taxon>
        <taxon>eudicotyledons</taxon>
        <taxon>Gunneridae</taxon>
        <taxon>Pentapetalae</taxon>
        <taxon>rosids</taxon>
        <taxon>fabids</taxon>
        <taxon>Fabales</taxon>
        <taxon>Fabaceae</taxon>
        <taxon>Papilionoideae</taxon>
        <taxon>50 kb inversion clade</taxon>
        <taxon>dalbergioids sensu lato</taxon>
        <taxon>Dalbergieae</taxon>
        <taxon>Pterocarpus clade</taxon>
        <taxon>Stylosanthes</taxon>
    </lineage>
</organism>
<dbReference type="InterPro" id="IPR053151">
    <property type="entry name" value="RNase_H-like"/>
</dbReference>
<evidence type="ECO:0000259" key="1">
    <source>
        <dbReference type="Pfam" id="PF13456"/>
    </source>
</evidence>
<dbReference type="PANTHER" id="PTHR47723:SF24">
    <property type="entry name" value="RNASE H TYPE-1 DOMAIN-CONTAINING PROTEIN"/>
    <property type="match status" value="1"/>
</dbReference>
<protein>
    <recommendedName>
        <fullName evidence="1">RNase H type-1 domain-containing protein</fullName>
    </recommendedName>
</protein>
<dbReference type="InterPro" id="IPR044730">
    <property type="entry name" value="RNase_H-like_dom_plant"/>
</dbReference>
<evidence type="ECO:0000313" key="2">
    <source>
        <dbReference type="EMBL" id="MED6115348.1"/>
    </source>
</evidence>
<sequence length="95" mass="10101">MTEKEFMTFNRTGTEAKHLIPHTKSKQITWHAPPHGWIKCNVDARFLSNSGAGTSAVILRNHQGSIIGGTSTNLAGTSALAAVAMATREALVLAT</sequence>
<evidence type="ECO:0000313" key="3">
    <source>
        <dbReference type="Proteomes" id="UP001341840"/>
    </source>
</evidence>
<dbReference type="CDD" id="cd06222">
    <property type="entry name" value="RNase_H_like"/>
    <property type="match status" value="1"/>
</dbReference>
<name>A0ABU6QUS1_9FABA</name>
<comment type="caution">
    <text evidence="2">The sequence shown here is derived from an EMBL/GenBank/DDBJ whole genome shotgun (WGS) entry which is preliminary data.</text>
</comment>
<gene>
    <name evidence="2" type="ORF">PIB30_089596</name>
</gene>
<proteinExistence type="predicted"/>
<dbReference type="Pfam" id="PF13456">
    <property type="entry name" value="RVT_3"/>
    <property type="match status" value="1"/>
</dbReference>
<reference evidence="2 3" key="1">
    <citation type="journal article" date="2023" name="Plants (Basel)">
        <title>Bridging the Gap: Combining Genomics and Transcriptomics Approaches to Understand Stylosanthes scabra, an Orphan Legume from the Brazilian Caatinga.</title>
        <authorList>
            <person name="Ferreira-Neto J.R.C."/>
            <person name="da Silva M.D."/>
            <person name="Binneck E."/>
            <person name="de Melo N.F."/>
            <person name="da Silva R.H."/>
            <person name="de Melo A.L.T.M."/>
            <person name="Pandolfi V."/>
            <person name="Bustamante F.O."/>
            <person name="Brasileiro-Vidal A.C."/>
            <person name="Benko-Iseppon A.M."/>
        </authorList>
    </citation>
    <scope>NUCLEOTIDE SEQUENCE [LARGE SCALE GENOMIC DNA]</scope>
    <source>
        <tissue evidence="2">Leaves</tissue>
    </source>
</reference>
<accession>A0ABU6QUS1</accession>
<dbReference type="Proteomes" id="UP001341840">
    <property type="component" value="Unassembled WGS sequence"/>
</dbReference>
<feature type="non-terminal residue" evidence="2">
    <location>
        <position position="95"/>
    </location>
</feature>
<dbReference type="PANTHER" id="PTHR47723">
    <property type="entry name" value="OS05G0353850 PROTEIN"/>
    <property type="match status" value="1"/>
</dbReference>
<dbReference type="InterPro" id="IPR002156">
    <property type="entry name" value="RNaseH_domain"/>
</dbReference>
<dbReference type="EMBL" id="JASCZI010001684">
    <property type="protein sequence ID" value="MED6115348.1"/>
    <property type="molecule type" value="Genomic_DNA"/>
</dbReference>
<feature type="domain" description="RNase H type-1" evidence="1">
    <location>
        <begin position="41"/>
        <end position="94"/>
    </location>
</feature>
<keyword evidence="3" id="KW-1185">Reference proteome</keyword>